<dbReference type="GO" id="GO:0006629">
    <property type="term" value="P:lipid metabolic process"/>
    <property type="evidence" value="ECO:0007669"/>
    <property type="project" value="InterPro"/>
</dbReference>
<comment type="caution">
    <text evidence="2">The sequence shown here is derived from an EMBL/GenBank/DDBJ whole genome shotgun (WGS) entry which is preliminary data.</text>
</comment>
<organism evidence="2 3">
    <name type="scientific">Leeia aquatica</name>
    <dbReference type="NCBI Taxonomy" id="2725557"/>
    <lineage>
        <taxon>Bacteria</taxon>
        <taxon>Pseudomonadati</taxon>
        <taxon>Pseudomonadota</taxon>
        <taxon>Betaproteobacteria</taxon>
        <taxon>Neisseriales</taxon>
        <taxon>Leeiaceae</taxon>
        <taxon>Leeia</taxon>
    </lineage>
</organism>
<evidence type="ECO:0000313" key="3">
    <source>
        <dbReference type="Proteomes" id="UP000587991"/>
    </source>
</evidence>
<dbReference type="CDD" id="cd01822">
    <property type="entry name" value="Lysophospholipase_L1_like"/>
    <property type="match status" value="1"/>
</dbReference>
<dbReference type="EMBL" id="JABAIM010000001">
    <property type="protein sequence ID" value="NLR74954.1"/>
    <property type="molecule type" value="Genomic_DNA"/>
</dbReference>
<reference evidence="2 3" key="1">
    <citation type="submission" date="2020-04" db="EMBL/GenBank/DDBJ databases">
        <title>Draft genome of Leeia sp. IMCC25680.</title>
        <authorList>
            <person name="Song J."/>
            <person name="Cho J.-C."/>
        </authorList>
    </citation>
    <scope>NUCLEOTIDE SEQUENCE [LARGE SCALE GENOMIC DNA]</scope>
    <source>
        <strain evidence="2 3">IMCC25680</strain>
    </source>
</reference>
<dbReference type="PANTHER" id="PTHR30383">
    <property type="entry name" value="THIOESTERASE 1/PROTEASE 1/LYSOPHOSPHOLIPASE L1"/>
    <property type="match status" value="1"/>
</dbReference>
<dbReference type="PROSITE" id="PS01098">
    <property type="entry name" value="LIPASE_GDSL_SER"/>
    <property type="match status" value="1"/>
</dbReference>
<protein>
    <submittedName>
        <fullName evidence="2">Arylesterase</fullName>
    </submittedName>
</protein>
<dbReference type="AlphaFoldDB" id="A0A847S552"/>
<evidence type="ECO:0000313" key="2">
    <source>
        <dbReference type="EMBL" id="NLR74954.1"/>
    </source>
</evidence>
<dbReference type="InterPro" id="IPR008265">
    <property type="entry name" value="Lipase_GDSL_AS"/>
</dbReference>
<dbReference type="InterPro" id="IPR036514">
    <property type="entry name" value="SGNH_hydro_sf"/>
</dbReference>
<sequence length="182" mass="19471">MAHAATILVLGDSLSAGYGLQRDQGWVDLLGKKVAGQHQVVNASVSGETSAGGRSRVAVLLQQHRPGIVIVELGGNDALRGLPLNTTTDNLSAIVQLSQQAGAKVLLVGMQMPANYGKAYNEKFSAVYRQVSEQRQVRLMPLFLAPLAGKREAFQVDGIHPVAAAQPLLLEAIWPYLKPLLK</sequence>
<evidence type="ECO:0000259" key="1">
    <source>
        <dbReference type="Pfam" id="PF13472"/>
    </source>
</evidence>
<feature type="domain" description="SGNH hydrolase-type esterase" evidence="1">
    <location>
        <begin position="9"/>
        <end position="164"/>
    </location>
</feature>
<gene>
    <name evidence="2" type="ORF">HF682_07265</name>
</gene>
<dbReference type="InterPro" id="IPR013830">
    <property type="entry name" value="SGNH_hydro"/>
</dbReference>
<keyword evidence="3" id="KW-1185">Reference proteome</keyword>
<dbReference type="Pfam" id="PF13472">
    <property type="entry name" value="Lipase_GDSL_2"/>
    <property type="match status" value="1"/>
</dbReference>
<dbReference type="SUPFAM" id="SSF52266">
    <property type="entry name" value="SGNH hydrolase"/>
    <property type="match status" value="1"/>
</dbReference>
<name>A0A847S552_9NEIS</name>
<accession>A0A847S552</accession>
<dbReference type="Gene3D" id="3.40.50.1110">
    <property type="entry name" value="SGNH hydrolase"/>
    <property type="match status" value="1"/>
</dbReference>
<dbReference type="Proteomes" id="UP000587991">
    <property type="component" value="Unassembled WGS sequence"/>
</dbReference>
<dbReference type="InterPro" id="IPR051532">
    <property type="entry name" value="Ester_Hydrolysis_Enzymes"/>
</dbReference>
<proteinExistence type="predicted"/>
<dbReference type="GO" id="GO:0004622">
    <property type="term" value="F:phosphatidylcholine lysophospholipase activity"/>
    <property type="evidence" value="ECO:0007669"/>
    <property type="project" value="TreeGrafter"/>
</dbReference>
<dbReference type="PANTHER" id="PTHR30383:SF24">
    <property type="entry name" value="THIOESTERASE 1_PROTEASE 1_LYSOPHOSPHOLIPASE L1"/>
    <property type="match status" value="1"/>
</dbReference>